<dbReference type="Proteomes" id="UP000285201">
    <property type="component" value="Unassembled WGS sequence"/>
</dbReference>
<dbReference type="AlphaFoldDB" id="A0A415PDV3"/>
<dbReference type="EMBL" id="QSIS01000009">
    <property type="protein sequence ID" value="RHD08295.1"/>
    <property type="molecule type" value="Genomic_DNA"/>
</dbReference>
<dbReference type="EMBL" id="QROY01000009">
    <property type="protein sequence ID" value="RHL66931.1"/>
    <property type="molecule type" value="Genomic_DNA"/>
</dbReference>
<evidence type="ECO:0000313" key="5">
    <source>
        <dbReference type="Proteomes" id="UP000285201"/>
    </source>
</evidence>
<dbReference type="Proteomes" id="UP000285844">
    <property type="component" value="Unassembled WGS sequence"/>
</dbReference>
<gene>
    <name evidence="3" type="ORF">DW007_11090</name>
    <name evidence="2" type="ORF">DW811_08280</name>
    <name evidence="1" type="ORF">DW858_13020</name>
</gene>
<evidence type="ECO:0000313" key="6">
    <source>
        <dbReference type="Proteomes" id="UP000285844"/>
    </source>
</evidence>
<accession>A0A415PDV3</accession>
<protein>
    <submittedName>
        <fullName evidence="1">Uncharacterized protein</fullName>
    </submittedName>
</protein>
<comment type="caution">
    <text evidence="1">The sequence shown here is derived from an EMBL/GenBank/DDBJ whole genome shotgun (WGS) entry which is preliminary data.</text>
</comment>
<name>A0A415PDV3_9FIRM</name>
<evidence type="ECO:0000313" key="3">
    <source>
        <dbReference type="EMBL" id="RHL66931.1"/>
    </source>
</evidence>
<reference evidence="4 5" key="1">
    <citation type="submission" date="2018-08" db="EMBL/GenBank/DDBJ databases">
        <title>A genome reference for cultivated species of the human gut microbiota.</title>
        <authorList>
            <person name="Zou Y."/>
            <person name="Xue W."/>
            <person name="Luo G."/>
        </authorList>
    </citation>
    <scope>NUCLEOTIDE SEQUENCE [LARGE SCALE GENOMIC DNA]</scope>
    <source>
        <strain evidence="3 5">AF36-7BH</strain>
        <strain evidence="2 4">AM32-2AC</strain>
        <strain evidence="1 6">AM37-3BH</strain>
    </source>
</reference>
<sequence length="19" mass="2187">MYQMCSESCSVIPCFTEEV</sequence>
<evidence type="ECO:0000313" key="1">
    <source>
        <dbReference type="EMBL" id="RHC11588.1"/>
    </source>
</evidence>
<proteinExistence type="predicted"/>
<dbReference type="EMBL" id="QSHM01000020">
    <property type="protein sequence ID" value="RHC11588.1"/>
    <property type="molecule type" value="Genomic_DNA"/>
</dbReference>
<evidence type="ECO:0000313" key="4">
    <source>
        <dbReference type="Proteomes" id="UP000284794"/>
    </source>
</evidence>
<evidence type="ECO:0000313" key="2">
    <source>
        <dbReference type="EMBL" id="RHD08295.1"/>
    </source>
</evidence>
<dbReference type="Proteomes" id="UP000284794">
    <property type="component" value="Unassembled WGS sequence"/>
</dbReference>
<organism evidence="1 6">
    <name type="scientific">Lachnospira eligens</name>
    <dbReference type="NCBI Taxonomy" id="39485"/>
    <lineage>
        <taxon>Bacteria</taxon>
        <taxon>Bacillati</taxon>
        <taxon>Bacillota</taxon>
        <taxon>Clostridia</taxon>
        <taxon>Lachnospirales</taxon>
        <taxon>Lachnospiraceae</taxon>
        <taxon>Lachnospira</taxon>
    </lineage>
</organism>